<evidence type="ECO:0000313" key="3">
    <source>
        <dbReference type="Proteomes" id="UP000260025"/>
    </source>
</evidence>
<dbReference type="Pfam" id="PF02645">
    <property type="entry name" value="DegV"/>
    <property type="match status" value="1"/>
</dbReference>
<dbReference type="PANTHER" id="PTHR33434">
    <property type="entry name" value="DEGV DOMAIN-CONTAINING PROTEIN DR_1986-RELATED"/>
    <property type="match status" value="1"/>
</dbReference>
<dbReference type="Gene3D" id="3.30.1180.10">
    <property type="match status" value="1"/>
</dbReference>
<dbReference type="InterPro" id="IPR050270">
    <property type="entry name" value="DegV_domain_contain"/>
</dbReference>
<keyword evidence="1" id="KW-0446">Lipid-binding</keyword>
<reference evidence="2 3" key="1">
    <citation type="submission" date="2018-08" db="EMBL/GenBank/DDBJ databases">
        <title>A genome reference for cultivated species of the human gut microbiota.</title>
        <authorList>
            <person name="Zou Y."/>
            <person name="Xue W."/>
            <person name="Luo G."/>
        </authorList>
    </citation>
    <scope>NUCLEOTIDE SEQUENCE [LARGE SCALE GENOMIC DNA]</scope>
    <source>
        <strain evidence="2 3">OF01-2LB</strain>
    </source>
</reference>
<dbReference type="SUPFAM" id="SSF82549">
    <property type="entry name" value="DAK1/DegV-like"/>
    <property type="match status" value="1"/>
</dbReference>
<comment type="caution">
    <text evidence="2">The sequence shown here is derived from an EMBL/GenBank/DDBJ whole genome shotgun (WGS) entry which is preliminary data.</text>
</comment>
<dbReference type="AlphaFoldDB" id="A0A3E2W4B5"/>
<dbReference type="EMBL" id="QVEV01000001">
    <property type="protein sequence ID" value="RGC19108.1"/>
    <property type="molecule type" value="Genomic_DNA"/>
</dbReference>
<dbReference type="PROSITE" id="PS51482">
    <property type="entry name" value="DEGV"/>
    <property type="match status" value="1"/>
</dbReference>
<name>A0A3E2W4B5_CLOIN</name>
<gene>
    <name evidence="2" type="ORF">DXA38_01070</name>
</gene>
<dbReference type="Proteomes" id="UP000260025">
    <property type="component" value="Unassembled WGS sequence"/>
</dbReference>
<sequence length="277" mass="30414">MVHIITDTSALFTVAEGNDMDVYVIPLCVSIQDEHYRDLCFDTSSFLEKVRSGGIPTTSQPPIGDVLAAYEEHDDAEILNICMADGLSGTYQTALMAKEQAPNADRITVLNSQTLCGPHRYLVEKAVKLRDEGKKAADIVAALKESMAHEHSFLIPQDFSFLKRGGRLKPAAASIGGLLKLKPVMHAVEDGSRLDKFTITRTLSKAADSIISYFREHGVDAAYRISVSHADALADARFFIDRLKNAFPDTELELLKLSPAFITQGGPQCIAVQYIRK</sequence>
<dbReference type="GO" id="GO:0008289">
    <property type="term" value="F:lipid binding"/>
    <property type="evidence" value="ECO:0007669"/>
    <property type="project" value="UniProtKB-KW"/>
</dbReference>
<dbReference type="InterPro" id="IPR043168">
    <property type="entry name" value="DegV_C"/>
</dbReference>
<evidence type="ECO:0000313" key="2">
    <source>
        <dbReference type="EMBL" id="RGC19108.1"/>
    </source>
</evidence>
<protein>
    <submittedName>
        <fullName evidence="2">DegV family protein</fullName>
    </submittedName>
</protein>
<organism evidence="2 3">
    <name type="scientific">Clostridium innocuum</name>
    <dbReference type="NCBI Taxonomy" id="1522"/>
    <lineage>
        <taxon>Bacteria</taxon>
        <taxon>Bacillati</taxon>
        <taxon>Bacillota</taxon>
        <taxon>Clostridia</taxon>
        <taxon>Eubacteriales</taxon>
        <taxon>Clostridiaceae</taxon>
        <taxon>Clostridium</taxon>
    </lineage>
</organism>
<dbReference type="Gene3D" id="3.40.50.10170">
    <property type="match status" value="1"/>
</dbReference>
<dbReference type="InterPro" id="IPR003797">
    <property type="entry name" value="DegV"/>
</dbReference>
<dbReference type="OrthoDB" id="9780216at2"/>
<dbReference type="RefSeq" id="WP_117441583.1">
    <property type="nucleotide sequence ID" value="NZ_JAJFEN010000001.1"/>
</dbReference>
<accession>A0A3E2W4B5</accession>
<dbReference type="NCBIfam" id="TIGR00762">
    <property type="entry name" value="DegV"/>
    <property type="match status" value="1"/>
</dbReference>
<proteinExistence type="predicted"/>
<evidence type="ECO:0000256" key="1">
    <source>
        <dbReference type="ARBA" id="ARBA00023121"/>
    </source>
</evidence>
<dbReference type="PANTHER" id="PTHR33434:SF2">
    <property type="entry name" value="FATTY ACID-BINDING PROTEIN TM_1468"/>
    <property type="match status" value="1"/>
</dbReference>